<dbReference type="PROSITE" id="PS51318">
    <property type="entry name" value="TAT"/>
    <property type="match status" value="1"/>
</dbReference>
<evidence type="ECO:0000256" key="5">
    <source>
        <dbReference type="ARBA" id="ARBA00023002"/>
    </source>
</evidence>
<dbReference type="GO" id="GO:0030091">
    <property type="term" value="P:protein repair"/>
    <property type="evidence" value="ECO:0007669"/>
    <property type="project" value="InterPro"/>
</dbReference>
<dbReference type="GO" id="GO:0006979">
    <property type="term" value="P:response to oxidative stress"/>
    <property type="evidence" value="ECO:0007669"/>
    <property type="project" value="InterPro"/>
</dbReference>
<proteinExistence type="predicted"/>
<dbReference type="InterPro" id="IPR011057">
    <property type="entry name" value="Mss4-like_sf"/>
</dbReference>
<dbReference type="GO" id="GO:0046872">
    <property type="term" value="F:metal ion binding"/>
    <property type="evidence" value="ECO:0007669"/>
    <property type="project" value="UniProtKB-KW"/>
</dbReference>
<keyword evidence="10" id="KW-1185">Reference proteome</keyword>
<gene>
    <name evidence="9" type="ORF">KIN_24980</name>
</gene>
<evidence type="ECO:0000259" key="8">
    <source>
        <dbReference type="PROSITE" id="PS51790"/>
    </source>
</evidence>
<name>A0A6N6JH27_9RHOB</name>
<dbReference type="Gene3D" id="2.170.150.20">
    <property type="entry name" value="Peptide methionine sulfoxide reductase"/>
    <property type="match status" value="1"/>
</dbReference>
<evidence type="ECO:0000256" key="4">
    <source>
        <dbReference type="ARBA" id="ARBA00022833"/>
    </source>
</evidence>
<dbReference type="PANTHER" id="PTHR46081:SF8">
    <property type="entry name" value="PEPTIDE METHIONINE SULFOXIDE REDUCTASE 2"/>
    <property type="match status" value="1"/>
</dbReference>
<organism evidence="9 10">
    <name type="scientific">Litoreibacter roseus</name>
    <dbReference type="NCBI Taxonomy" id="2601869"/>
    <lineage>
        <taxon>Bacteria</taxon>
        <taxon>Pseudomonadati</taxon>
        <taxon>Pseudomonadota</taxon>
        <taxon>Alphaproteobacteria</taxon>
        <taxon>Rhodobacterales</taxon>
        <taxon>Roseobacteraceae</taxon>
        <taxon>Litoreibacter</taxon>
    </lineage>
</organism>
<reference evidence="9 10" key="1">
    <citation type="submission" date="2019-12" db="EMBL/GenBank/DDBJ databases">
        <title>Litoreibacter badius sp. nov., a novel bacteriochlorophyll a-containing bacterium in the genus Litoreibacter.</title>
        <authorList>
            <person name="Kanamuro M."/>
            <person name="Takabe Y."/>
            <person name="Mori K."/>
            <person name="Takaichi S."/>
            <person name="Hanada S."/>
        </authorList>
    </citation>
    <scope>NUCLEOTIDE SEQUENCE [LARGE SCALE GENOMIC DNA]</scope>
    <source>
        <strain evidence="9 10">K6</strain>
    </source>
</reference>
<dbReference type="InterPro" id="IPR028427">
    <property type="entry name" value="Met_Sox_Rdtase_MsrB"/>
</dbReference>
<dbReference type="AlphaFoldDB" id="A0A6N6JH27"/>
<dbReference type="RefSeq" id="WP_159807339.1">
    <property type="nucleotide sequence ID" value="NZ_BLJE01000002.1"/>
</dbReference>
<sequence length="178" mass="19400">MAQSHKTVGRRSFLAGSAGLALAAGATTTAARASQSSNPETGFKFAVEKTPEEWKAQLGDDAFHILREGGTEFPTSSDYWAESKPGIYHCKGCDQALYTSEDYSLQEIGFVFFRHSLPFSIVLNKHTTDYNGAFPEPRDYIESVCSRCGGHLGHVLLVNKEVLHCINGTVLDLKPAEA</sequence>
<comment type="cofactor">
    <cofactor evidence="1">
        <name>Zn(2+)</name>
        <dbReference type="ChEBI" id="CHEBI:29105"/>
    </cofactor>
</comment>
<feature type="domain" description="MsrB" evidence="8">
    <location>
        <begin position="51"/>
        <end position="176"/>
    </location>
</feature>
<dbReference type="InterPro" id="IPR006311">
    <property type="entry name" value="TAT_signal"/>
</dbReference>
<keyword evidence="5" id="KW-0560">Oxidoreductase</keyword>
<dbReference type="Proteomes" id="UP000436822">
    <property type="component" value="Unassembled WGS sequence"/>
</dbReference>
<protein>
    <recommendedName>
        <fullName evidence="2">peptide-methionine (R)-S-oxide reductase</fullName>
        <ecNumber evidence="2">1.8.4.12</ecNumber>
    </recommendedName>
</protein>
<dbReference type="EMBL" id="BLJE01000002">
    <property type="protein sequence ID" value="GFE65424.1"/>
    <property type="molecule type" value="Genomic_DNA"/>
</dbReference>
<evidence type="ECO:0000313" key="9">
    <source>
        <dbReference type="EMBL" id="GFE65424.1"/>
    </source>
</evidence>
<comment type="caution">
    <text evidence="9">The sequence shown here is derived from an EMBL/GenBank/DDBJ whole genome shotgun (WGS) entry which is preliminary data.</text>
</comment>
<dbReference type="InterPro" id="IPR002579">
    <property type="entry name" value="Met_Sox_Rdtase_MsrB_dom"/>
</dbReference>
<dbReference type="PANTHER" id="PTHR46081">
    <property type="entry name" value="PEPTIDE METHIONINE SULFOXIDE REDUCTASE 2"/>
    <property type="match status" value="1"/>
</dbReference>
<dbReference type="OrthoDB" id="7864567at2"/>
<evidence type="ECO:0000256" key="6">
    <source>
        <dbReference type="ARBA" id="ARBA00048488"/>
    </source>
</evidence>
<feature type="signal peptide" evidence="7">
    <location>
        <begin position="1"/>
        <end position="23"/>
    </location>
</feature>
<dbReference type="EC" id="1.8.4.12" evidence="2"/>
<dbReference type="SUPFAM" id="SSF51316">
    <property type="entry name" value="Mss4-like"/>
    <property type="match status" value="1"/>
</dbReference>
<evidence type="ECO:0000256" key="3">
    <source>
        <dbReference type="ARBA" id="ARBA00022723"/>
    </source>
</evidence>
<keyword evidence="3" id="KW-0479">Metal-binding</keyword>
<evidence type="ECO:0000256" key="1">
    <source>
        <dbReference type="ARBA" id="ARBA00001947"/>
    </source>
</evidence>
<dbReference type="PROSITE" id="PS51790">
    <property type="entry name" value="MSRB"/>
    <property type="match status" value="1"/>
</dbReference>
<evidence type="ECO:0000256" key="7">
    <source>
        <dbReference type="SAM" id="SignalP"/>
    </source>
</evidence>
<comment type="catalytic activity">
    <reaction evidence="6">
        <text>L-methionyl-[protein] + [thioredoxin]-disulfide + H2O = L-methionyl-(R)-S-oxide-[protein] + [thioredoxin]-dithiol</text>
        <dbReference type="Rhea" id="RHEA:24164"/>
        <dbReference type="Rhea" id="RHEA-COMP:10698"/>
        <dbReference type="Rhea" id="RHEA-COMP:10700"/>
        <dbReference type="Rhea" id="RHEA-COMP:12313"/>
        <dbReference type="Rhea" id="RHEA-COMP:12314"/>
        <dbReference type="ChEBI" id="CHEBI:15377"/>
        <dbReference type="ChEBI" id="CHEBI:16044"/>
        <dbReference type="ChEBI" id="CHEBI:29950"/>
        <dbReference type="ChEBI" id="CHEBI:45764"/>
        <dbReference type="ChEBI" id="CHEBI:50058"/>
        <dbReference type="EC" id="1.8.4.12"/>
    </reaction>
</comment>
<keyword evidence="4" id="KW-0862">Zinc</keyword>
<feature type="chain" id="PRO_5026750154" description="peptide-methionine (R)-S-oxide reductase" evidence="7">
    <location>
        <begin position="24"/>
        <end position="178"/>
    </location>
</feature>
<evidence type="ECO:0000313" key="10">
    <source>
        <dbReference type="Proteomes" id="UP000436822"/>
    </source>
</evidence>
<accession>A0A6N6JH27</accession>
<dbReference type="GO" id="GO:0033743">
    <property type="term" value="F:peptide-methionine (R)-S-oxide reductase activity"/>
    <property type="evidence" value="ECO:0007669"/>
    <property type="project" value="UniProtKB-EC"/>
</dbReference>
<keyword evidence="7" id="KW-0732">Signal</keyword>
<evidence type="ECO:0000256" key="2">
    <source>
        <dbReference type="ARBA" id="ARBA00012499"/>
    </source>
</evidence>
<dbReference type="Pfam" id="PF01641">
    <property type="entry name" value="SelR"/>
    <property type="match status" value="1"/>
</dbReference>